<dbReference type="EMBL" id="CH479202">
    <property type="protein sequence ID" value="EDW30075.1"/>
    <property type="molecule type" value="Genomic_DNA"/>
</dbReference>
<dbReference type="AlphaFoldDB" id="B4H198"/>
<reference evidence="2 3" key="1">
    <citation type="journal article" date="2007" name="Nature">
        <title>Evolution of genes and genomes on the Drosophila phylogeny.</title>
        <authorList>
            <consortium name="Drosophila 12 Genomes Consortium"/>
            <person name="Clark A.G."/>
            <person name="Eisen M.B."/>
            <person name="Smith D.R."/>
            <person name="Bergman C.M."/>
            <person name="Oliver B."/>
            <person name="Markow T.A."/>
            <person name="Kaufman T.C."/>
            <person name="Kellis M."/>
            <person name="Gelbart W."/>
            <person name="Iyer V.N."/>
            <person name="Pollard D.A."/>
            <person name="Sackton T.B."/>
            <person name="Larracuente A.M."/>
            <person name="Singh N.D."/>
            <person name="Abad J.P."/>
            <person name="Abt D.N."/>
            <person name="Adryan B."/>
            <person name="Aguade M."/>
            <person name="Akashi H."/>
            <person name="Anderson W.W."/>
            <person name="Aquadro C.F."/>
            <person name="Ardell D.H."/>
            <person name="Arguello R."/>
            <person name="Artieri C.G."/>
            <person name="Barbash D.A."/>
            <person name="Barker D."/>
            <person name="Barsanti P."/>
            <person name="Batterham P."/>
            <person name="Batzoglou S."/>
            <person name="Begun D."/>
            <person name="Bhutkar A."/>
            <person name="Blanco E."/>
            <person name="Bosak S.A."/>
            <person name="Bradley R.K."/>
            <person name="Brand A.D."/>
            <person name="Brent M.R."/>
            <person name="Brooks A.N."/>
            <person name="Brown R.H."/>
            <person name="Butlin R.K."/>
            <person name="Caggese C."/>
            <person name="Calvi B.R."/>
            <person name="Bernardo de Carvalho A."/>
            <person name="Caspi A."/>
            <person name="Castrezana S."/>
            <person name="Celniker S.E."/>
            <person name="Chang J.L."/>
            <person name="Chapple C."/>
            <person name="Chatterji S."/>
            <person name="Chinwalla A."/>
            <person name="Civetta A."/>
            <person name="Clifton S.W."/>
            <person name="Comeron J.M."/>
            <person name="Costello J.C."/>
            <person name="Coyne J.A."/>
            <person name="Daub J."/>
            <person name="David R.G."/>
            <person name="Delcher A.L."/>
            <person name="Delehaunty K."/>
            <person name="Do C.B."/>
            <person name="Ebling H."/>
            <person name="Edwards K."/>
            <person name="Eickbush T."/>
            <person name="Evans J.D."/>
            <person name="Filipski A."/>
            <person name="Findeiss S."/>
            <person name="Freyhult E."/>
            <person name="Fulton L."/>
            <person name="Fulton R."/>
            <person name="Garcia A.C."/>
            <person name="Gardiner A."/>
            <person name="Garfield D.A."/>
            <person name="Garvin B.E."/>
            <person name="Gibson G."/>
            <person name="Gilbert D."/>
            <person name="Gnerre S."/>
            <person name="Godfrey J."/>
            <person name="Good R."/>
            <person name="Gotea V."/>
            <person name="Gravely B."/>
            <person name="Greenberg A.J."/>
            <person name="Griffiths-Jones S."/>
            <person name="Gross S."/>
            <person name="Guigo R."/>
            <person name="Gustafson E.A."/>
            <person name="Haerty W."/>
            <person name="Hahn M.W."/>
            <person name="Halligan D.L."/>
            <person name="Halpern A.L."/>
            <person name="Halter G.M."/>
            <person name="Han M.V."/>
            <person name="Heger A."/>
            <person name="Hillier L."/>
            <person name="Hinrichs A.S."/>
            <person name="Holmes I."/>
            <person name="Hoskins R.A."/>
            <person name="Hubisz M.J."/>
            <person name="Hultmark D."/>
            <person name="Huntley M.A."/>
            <person name="Jaffe D.B."/>
            <person name="Jagadeeshan S."/>
            <person name="Jeck W.R."/>
            <person name="Johnson J."/>
            <person name="Jones C.D."/>
            <person name="Jordan W.C."/>
            <person name="Karpen G.H."/>
            <person name="Kataoka E."/>
            <person name="Keightley P.D."/>
            <person name="Kheradpour P."/>
            <person name="Kirkness E.F."/>
            <person name="Koerich L.B."/>
            <person name="Kristiansen K."/>
            <person name="Kudrna D."/>
            <person name="Kulathinal R.J."/>
            <person name="Kumar S."/>
            <person name="Kwok R."/>
            <person name="Lander E."/>
            <person name="Langley C.H."/>
            <person name="Lapoint R."/>
            <person name="Lazzaro B.P."/>
            <person name="Lee S.J."/>
            <person name="Levesque L."/>
            <person name="Li R."/>
            <person name="Lin C.F."/>
            <person name="Lin M.F."/>
            <person name="Lindblad-Toh K."/>
            <person name="Llopart A."/>
            <person name="Long M."/>
            <person name="Low L."/>
            <person name="Lozovsky E."/>
            <person name="Lu J."/>
            <person name="Luo M."/>
            <person name="Machado C.A."/>
            <person name="Makalowski W."/>
            <person name="Marzo M."/>
            <person name="Matsuda M."/>
            <person name="Matzkin L."/>
            <person name="McAllister B."/>
            <person name="McBride C.S."/>
            <person name="McKernan B."/>
            <person name="McKernan K."/>
            <person name="Mendez-Lago M."/>
            <person name="Minx P."/>
            <person name="Mollenhauer M.U."/>
            <person name="Montooth K."/>
            <person name="Mount S.M."/>
            <person name="Mu X."/>
            <person name="Myers E."/>
            <person name="Negre B."/>
            <person name="Newfeld S."/>
            <person name="Nielsen R."/>
            <person name="Noor M.A."/>
            <person name="O'Grady P."/>
            <person name="Pachter L."/>
            <person name="Papaceit M."/>
            <person name="Parisi M.J."/>
            <person name="Parisi M."/>
            <person name="Parts L."/>
            <person name="Pedersen J.S."/>
            <person name="Pesole G."/>
            <person name="Phillippy A.M."/>
            <person name="Ponting C.P."/>
            <person name="Pop M."/>
            <person name="Porcelli D."/>
            <person name="Powell J.R."/>
            <person name="Prohaska S."/>
            <person name="Pruitt K."/>
            <person name="Puig M."/>
            <person name="Quesneville H."/>
            <person name="Ram K.R."/>
            <person name="Rand D."/>
            <person name="Rasmussen M.D."/>
            <person name="Reed L.K."/>
            <person name="Reenan R."/>
            <person name="Reily A."/>
            <person name="Remington K.A."/>
            <person name="Rieger T.T."/>
            <person name="Ritchie M.G."/>
            <person name="Robin C."/>
            <person name="Rogers Y.H."/>
            <person name="Rohde C."/>
            <person name="Rozas J."/>
            <person name="Rubenfield M.J."/>
            <person name="Ruiz A."/>
            <person name="Russo S."/>
            <person name="Salzberg S.L."/>
            <person name="Sanchez-Gracia A."/>
            <person name="Saranga D.J."/>
            <person name="Sato H."/>
            <person name="Schaeffer S.W."/>
            <person name="Schatz M.C."/>
            <person name="Schlenke T."/>
            <person name="Schwartz R."/>
            <person name="Segarra C."/>
            <person name="Singh R.S."/>
            <person name="Sirot L."/>
            <person name="Sirota M."/>
            <person name="Sisneros N.B."/>
            <person name="Smith C.D."/>
            <person name="Smith T.F."/>
            <person name="Spieth J."/>
            <person name="Stage D.E."/>
            <person name="Stark A."/>
            <person name="Stephan W."/>
            <person name="Strausberg R.L."/>
            <person name="Strempel S."/>
            <person name="Sturgill D."/>
            <person name="Sutton G."/>
            <person name="Sutton G.G."/>
            <person name="Tao W."/>
            <person name="Teichmann S."/>
            <person name="Tobari Y.N."/>
            <person name="Tomimura Y."/>
            <person name="Tsolas J.M."/>
            <person name="Valente V.L."/>
            <person name="Venter E."/>
            <person name="Venter J.C."/>
            <person name="Vicario S."/>
            <person name="Vieira F.G."/>
            <person name="Vilella A.J."/>
            <person name="Villasante A."/>
            <person name="Walenz B."/>
            <person name="Wang J."/>
            <person name="Wasserman M."/>
            <person name="Watts T."/>
            <person name="Wilson D."/>
            <person name="Wilson R.K."/>
            <person name="Wing R.A."/>
            <person name="Wolfner M.F."/>
            <person name="Wong A."/>
            <person name="Wong G.K."/>
            <person name="Wu C.I."/>
            <person name="Wu G."/>
            <person name="Yamamoto D."/>
            <person name="Yang H.P."/>
            <person name="Yang S.P."/>
            <person name="Yorke J.A."/>
            <person name="Yoshida K."/>
            <person name="Zdobnov E."/>
            <person name="Zhang P."/>
            <person name="Zhang Y."/>
            <person name="Zimin A.V."/>
            <person name="Baldwin J."/>
            <person name="Abdouelleil A."/>
            <person name="Abdulkadir J."/>
            <person name="Abebe A."/>
            <person name="Abera B."/>
            <person name="Abreu J."/>
            <person name="Acer S.C."/>
            <person name="Aftuck L."/>
            <person name="Alexander A."/>
            <person name="An P."/>
            <person name="Anderson E."/>
            <person name="Anderson S."/>
            <person name="Arachi H."/>
            <person name="Azer M."/>
            <person name="Bachantsang P."/>
            <person name="Barry A."/>
            <person name="Bayul T."/>
            <person name="Berlin A."/>
            <person name="Bessette D."/>
            <person name="Bloom T."/>
            <person name="Blye J."/>
            <person name="Boguslavskiy L."/>
            <person name="Bonnet C."/>
            <person name="Boukhgalter B."/>
            <person name="Bourzgui I."/>
            <person name="Brown A."/>
            <person name="Cahill P."/>
            <person name="Channer S."/>
            <person name="Cheshatsang Y."/>
            <person name="Chuda L."/>
            <person name="Citroen M."/>
            <person name="Collymore A."/>
            <person name="Cooke P."/>
            <person name="Costello M."/>
            <person name="D'Aco K."/>
            <person name="Daza R."/>
            <person name="De Haan G."/>
            <person name="DeGray S."/>
            <person name="DeMaso C."/>
            <person name="Dhargay N."/>
            <person name="Dooley K."/>
            <person name="Dooley E."/>
            <person name="Doricent M."/>
            <person name="Dorje P."/>
            <person name="Dorjee K."/>
            <person name="Dupes A."/>
            <person name="Elong R."/>
            <person name="Falk J."/>
            <person name="Farina A."/>
            <person name="Faro S."/>
            <person name="Ferguson D."/>
            <person name="Fisher S."/>
            <person name="Foley C.D."/>
            <person name="Franke A."/>
            <person name="Friedrich D."/>
            <person name="Gadbois L."/>
            <person name="Gearin G."/>
            <person name="Gearin C.R."/>
            <person name="Giannoukos G."/>
            <person name="Goode T."/>
            <person name="Graham J."/>
            <person name="Grandbois E."/>
            <person name="Grewal S."/>
            <person name="Gyaltsen K."/>
            <person name="Hafez N."/>
            <person name="Hagos B."/>
            <person name="Hall J."/>
            <person name="Henson C."/>
            <person name="Hollinger A."/>
            <person name="Honan T."/>
            <person name="Huard M.D."/>
            <person name="Hughes L."/>
            <person name="Hurhula B."/>
            <person name="Husby M.E."/>
            <person name="Kamat A."/>
            <person name="Kanga B."/>
            <person name="Kashin S."/>
            <person name="Khazanovich D."/>
            <person name="Kisner P."/>
            <person name="Lance K."/>
            <person name="Lara M."/>
            <person name="Lee W."/>
            <person name="Lennon N."/>
            <person name="Letendre F."/>
            <person name="LeVine R."/>
            <person name="Lipovsky A."/>
            <person name="Liu X."/>
            <person name="Liu J."/>
            <person name="Liu S."/>
            <person name="Lokyitsang T."/>
            <person name="Lokyitsang Y."/>
            <person name="Lubonja R."/>
            <person name="Lui A."/>
            <person name="MacDonald P."/>
            <person name="Magnisalis V."/>
            <person name="Maru K."/>
            <person name="Matthews C."/>
            <person name="McCusker W."/>
            <person name="McDonough S."/>
            <person name="Mehta T."/>
            <person name="Meldrim J."/>
            <person name="Meneus L."/>
            <person name="Mihai O."/>
            <person name="Mihalev A."/>
            <person name="Mihova T."/>
            <person name="Mittelman R."/>
            <person name="Mlenga V."/>
            <person name="Montmayeur A."/>
            <person name="Mulrain L."/>
            <person name="Navidi A."/>
            <person name="Naylor J."/>
            <person name="Negash T."/>
            <person name="Nguyen T."/>
            <person name="Nguyen N."/>
            <person name="Nicol R."/>
            <person name="Norbu C."/>
            <person name="Norbu N."/>
            <person name="Novod N."/>
            <person name="O'Neill B."/>
            <person name="Osman S."/>
            <person name="Markiewicz E."/>
            <person name="Oyono O.L."/>
            <person name="Patti C."/>
            <person name="Phunkhang P."/>
            <person name="Pierre F."/>
            <person name="Priest M."/>
            <person name="Raghuraman S."/>
            <person name="Rege F."/>
            <person name="Reyes R."/>
            <person name="Rise C."/>
            <person name="Rogov P."/>
            <person name="Ross K."/>
            <person name="Ryan E."/>
            <person name="Settipalli S."/>
            <person name="Shea T."/>
            <person name="Sherpa N."/>
            <person name="Shi L."/>
            <person name="Shih D."/>
            <person name="Sparrow T."/>
            <person name="Spaulding J."/>
            <person name="Stalker J."/>
            <person name="Stange-Thomann N."/>
            <person name="Stavropoulos S."/>
            <person name="Stone C."/>
            <person name="Strader C."/>
            <person name="Tesfaye S."/>
            <person name="Thomson T."/>
            <person name="Thoulutsang Y."/>
            <person name="Thoulutsang D."/>
            <person name="Topham K."/>
            <person name="Topping I."/>
            <person name="Tsamla T."/>
            <person name="Vassiliev H."/>
            <person name="Vo A."/>
            <person name="Wangchuk T."/>
            <person name="Wangdi T."/>
            <person name="Weiand M."/>
            <person name="Wilkinson J."/>
            <person name="Wilson A."/>
            <person name="Yadav S."/>
            <person name="Young G."/>
            <person name="Yu Q."/>
            <person name="Zembek L."/>
            <person name="Zhong D."/>
            <person name="Zimmer A."/>
            <person name="Zwirko Z."/>
            <person name="Jaffe D.B."/>
            <person name="Alvarez P."/>
            <person name="Brockman W."/>
            <person name="Butler J."/>
            <person name="Chin C."/>
            <person name="Gnerre S."/>
            <person name="Grabherr M."/>
            <person name="Kleber M."/>
            <person name="Mauceli E."/>
            <person name="MacCallum I."/>
        </authorList>
    </citation>
    <scope>NUCLEOTIDE SEQUENCE [LARGE SCALE GENOMIC DNA]</scope>
    <source>
        <strain evidence="3">MSH-3 / Tucson 14011-0111.49</strain>
    </source>
</reference>
<evidence type="ECO:0000313" key="2">
    <source>
        <dbReference type="EMBL" id="EDW30075.1"/>
    </source>
</evidence>
<name>B4H198_DROPE</name>
<gene>
    <name evidence="2" type="primary">Dper\GL22572</name>
    <name evidence="2" type="ORF">Dper_GL22572</name>
</gene>
<protein>
    <submittedName>
        <fullName evidence="2">GL22572</fullName>
    </submittedName>
</protein>
<keyword evidence="3" id="KW-1185">Reference proteome</keyword>
<evidence type="ECO:0000313" key="3">
    <source>
        <dbReference type="Proteomes" id="UP000008744"/>
    </source>
</evidence>
<feature type="compositionally biased region" description="Basic and acidic residues" evidence="1">
    <location>
        <begin position="34"/>
        <end position="44"/>
    </location>
</feature>
<feature type="region of interest" description="Disordered" evidence="1">
    <location>
        <begin position="22"/>
        <end position="52"/>
    </location>
</feature>
<dbReference type="Proteomes" id="UP000008744">
    <property type="component" value="Unassembled WGS sequence"/>
</dbReference>
<organism evidence="3">
    <name type="scientific">Drosophila persimilis</name>
    <name type="common">Fruit fly</name>
    <dbReference type="NCBI Taxonomy" id="7234"/>
    <lineage>
        <taxon>Eukaryota</taxon>
        <taxon>Metazoa</taxon>
        <taxon>Ecdysozoa</taxon>
        <taxon>Arthropoda</taxon>
        <taxon>Hexapoda</taxon>
        <taxon>Insecta</taxon>
        <taxon>Pterygota</taxon>
        <taxon>Neoptera</taxon>
        <taxon>Endopterygota</taxon>
        <taxon>Diptera</taxon>
        <taxon>Brachycera</taxon>
        <taxon>Muscomorpha</taxon>
        <taxon>Ephydroidea</taxon>
        <taxon>Drosophilidae</taxon>
        <taxon>Drosophila</taxon>
        <taxon>Sophophora</taxon>
    </lineage>
</organism>
<accession>B4H198</accession>
<dbReference type="HOGENOM" id="CLU_2457142_0_0_1"/>
<evidence type="ECO:0000256" key="1">
    <source>
        <dbReference type="SAM" id="MobiDB-lite"/>
    </source>
</evidence>
<sequence length="89" mass="9439">MVHGVPSPTPAPINARILMGDLPDGVASSSQAGIRKEEEAERRAMAGCPSGRSIEGSYSSAFVGRWDPETIQQGPRHRLLVLVEGQGTI</sequence>
<proteinExistence type="predicted"/>